<feature type="compositionally biased region" description="Acidic residues" evidence="1">
    <location>
        <begin position="83"/>
        <end position="95"/>
    </location>
</feature>
<protein>
    <recommendedName>
        <fullName evidence="4">Serine protease</fullName>
    </recommendedName>
</protein>
<evidence type="ECO:0000256" key="1">
    <source>
        <dbReference type="SAM" id="MobiDB-lite"/>
    </source>
</evidence>
<dbReference type="InterPro" id="IPR009003">
    <property type="entry name" value="Peptidase_S1_PA"/>
</dbReference>
<evidence type="ECO:0000313" key="2">
    <source>
        <dbReference type="EMBL" id="MFC0567368.1"/>
    </source>
</evidence>
<evidence type="ECO:0000313" key="3">
    <source>
        <dbReference type="Proteomes" id="UP001589894"/>
    </source>
</evidence>
<dbReference type="Gene3D" id="2.40.10.10">
    <property type="entry name" value="Trypsin-like serine proteases"/>
    <property type="match status" value="2"/>
</dbReference>
<dbReference type="Proteomes" id="UP001589894">
    <property type="component" value="Unassembled WGS sequence"/>
</dbReference>
<dbReference type="InterPro" id="IPR043504">
    <property type="entry name" value="Peptidase_S1_PA_chymotrypsin"/>
</dbReference>
<evidence type="ECO:0008006" key="4">
    <source>
        <dbReference type="Google" id="ProtNLM"/>
    </source>
</evidence>
<comment type="caution">
    <text evidence="2">The sequence shown here is derived from an EMBL/GenBank/DDBJ whole genome shotgun (WGS) entry which is preliminary data.</text>
</comment>
<accession>A0ABV6P518</accession>
<dbReference type="EMBL" id="JBHLUE010000021">
    <property type="protein sequence ID" value="MFC0567368.1"/>
    <property type="molecule type" value="Genomic_DNA"/>
</dbReference>
<name>A0ABV6P518_9ACTN</name>
<reference evidence="2 3" key="1">
    <citation type="submission" date="2024-09" db="EMBL/GenBank/DDBJ databases">
        <authorList>
            <person name="Sun Q."/>
            <person name="Mori K."/>
        </authorList>
    </citation>
    <scope>NUCLEOTIDE SEQUENCE [LARGE SCALE GENOMIC DNA]</scope>
    <source>
        <strain evidence="2 3">TBRC 2205</strain>
    </source>
</reference>
<gene>
    <name evidence="2" type="ORF">ACFFHU_24910</name>
</gene>
<dbReference type="SUPFAM" id="SSF50494">
    <property type="entry name" value="Trypsin-like serine proteases"/>
    <property type="match status" value="1"/>
</dbReference>
<proteinExistence type="predicted"/>
<sequence>MTVDDERLIAIKARAAAEFLTRPDVTAVGLGGRERNGRPTGEIVLKVFVVRKRPLAELAAGEALPSEFEGVGVDVSQLAPSEPDTDPDGEVDDGPEQPVGSARVPRGAGDDDKYRPLIGGVQVQTAHRNAGTGTLGAILVHQTDPAQVFALTNFHVVDSGSEDAEAGVTRVGQPTNFASSTRCCSHQFGTFRAGARDAVRDAAAVRLDPGTQWMAEIVDVGVVAGTHTITVAEAATLTYSVRKRGAKTRLTGGVVEAINADHTSGEITRHNVIIVRPRFNPAVPDDQITYFADHGDSGAVVLNDDNEVVGLHFAGSVDEDLGIRKGIELPIDVILGAFASDDGLPLALATADDTGVVQTVPGATLRVPEELAPALSTPEPGVRVLAPPGTHLLPGVVGPSEDLLAAVRARLDTTPRGRALVRLWVEHQAELVRLVNEHRRVAVVWHRCGGPALVQTLIRMAGRPDLRLPLTVNGQPLSDCLGRIHDAFAAQGSPPLRAALRAARDALPDLAGRTYPEIVAALDGPAPVATAAAPASVVAAAGGGERR</sequence>
<keyword evidence="3" id="KW-1185">Reference proteome</keyword>
<organism evidence="2 3">
    <name type="scientific">Plantactinospora siamensis</name>
    <dbReference type="NCBI Taxonomy" id="555372"/>
    <lineage>
        <taxon>Bacteria</taxon>
        <taxon>Bacillati</taxon>
        <taxon>Actinomycetota</taxon>
        <taxon>Actinomycetes</taxon>
        <taxon>Micromonosporales</taxon>
        <taxon>Micromonosporaceae</taxon>
        <taxon>Plantactinospora</taxon>
    </lineage>
</organism>
<feature type="region of interest" description="Disordered" evidence="1">
    <location>
        <begin position="77"/>
        <end position="115"/>
    </location>
</feature>
<dbReference type="RefSeq" id="WP_377342666.1">
    <property type="nucleotide sequence ID" value="NZ_JBHLUE010000021.1"/>
</dbReference>